<name>A0A9P5TYM8_9AGAR</name>
<dbReference type="AlphaFoldDB" id="A0A9P5TYM8"/>
<accession>A0A9P5TYM8</accession>
<comment type="caution">
    <text evidence="3">The sequence shown here is derived from an EMBL/GenBank/DDBJ whole genome shotgun (WGS) entry which is preliminary data.</text>
</comment>
<dbReference type="Proteomes" id="UP000772434">
    <property type="component" value="Unassembled WGS sequence"/>
</dbReference>
<keyword evidence="4" id="KW-1185">Reference proteome</keyword>
<sequence length="355" mass="39167">MDASSSQSDEERSSSSRNSNRITIAAPKPRRLSITPPVLYNAIPYVPTKAKNSVRQWRETVPKAPSVQQSMLDEQYSQGMTKSPHHVPVFQQEYTPVSVTTLTPGYTSRMRQSPTAEAVSLTLRGPRPLPVTKSRSPQSVMNIDNELPKLPAPFTPQYEPSQLAVNWLLEKRRYHHGEVDLTAKTADNTPFRSPLFDKLLHARLEREQCIPVLLIAMCAVLIGHVLEEWAAGYKVESDFSNEHLASQTAEPEVVPAQTYDYDKLNAYARGSQAAAAETSACGNNDGKTAENGDSKADGDVDVERSEGSSKIDDDINNAIVADREFPTLDSKDHKTISESGLFNVVAHKCHPSVNL</sequence>
<feature type="domain" description="DUF6532" evidence="2">
    <location>
        <begin position="163"/>
        <end position="244"/>
    </location>
</feature>
<dbReference type="InterPro" id="IPR045341">
    <property type="entry name" value="DUF6532"/>
</dbReference>
<protein>
    <recommendedName>
        <fullName evidence="2">DUF6532 domain-containing protein</fullName>
    </recommendedName>
</protein>
<feature type="region of interest" description="Disordered" evidence="1">
    <location>
        <begin position="279"/>
        <end position="311"/>
    </location>
</feature>
<dbReference type="OrthoDB" id="3056889at2759"/>
<dbReference type="Pfam" id="PF20149">
    <property type="entry name" value="DUF6532"/>
    <property type="match status" value="1"/>
</dbReference>
<evidence type="ECO:0000313" key="4">
    <source>
        <dbReference type="Proteomes" id="UP000772434"/>
    </source>
</evidence>
<feature type="compositionally biased region" description="Basic and acidic residues" evidence="1">
    <location>
        <begin position="287"/>
        <end position="311"/>
    </location>
</feature>
<evidence type="ECO:0000259" key="2">
    <source>
        <dbReference type="Pfam" id="PF20149"/>
    </source>
</evidence>
<feature type="region of interest" description="Disordered" evidence="1">
    <location>
        <begin position="1"/>
        <end position="29"/>
    </location>
</feature>
<proteinExistence type="predicted"/>
<evidence type="ECO:0000313" key="3">
    <source>
        <dbReference type="EMBL" id="KAF9059374.1"/>
    </source>
</evidence>
<dbReference type="EMBL" id="JADNRY010000305">
    <property type="protein sequence ID" value="KAF9059374.1"/>
    <property type="molecule type" value="Genomic_DNA"/>
</dbReference>
<gene>
    <name evidence="3" type="ORF">BDP27DRAFT_1431428</name>
</gene>
<evidence type="ECO:0000256" key="1">
    <source>
        <dbReference type="SAM" id="MobiDB-lite"/>
    </source>
</evidence>
<organism evidence="3 4">
    <name type="scientific">Rhodocollybia butyracea</name>
    <dbReference type="NCBI Taxonomy" id="206335"/>
    <lineage>
        <taxon>Eukaryota</taxon>
        <taxon>Fungi</taxon>
        <taxon>Dikarya</taxon>
        <taxon>Basidiomycota</taxon>
        <taxon>Agaricomycotina</taxon>
        <taxon>Agaricomycetes</taxon>
        <taxon>Agaricomycetidae</taxon>
        <taxon>Agaricales</taxon>
        <taxon>Marasmiineae</taxon>
        <taxon>Omphalotaceae</taxon>
        <taxon>Rhodocollybia</taxon>
    </lineage>
</organism>
<reference evidence="3" key="1">
    <citation type="submission" date="2020-11" db="EMBL/GenBank/DDBJ databases">
        <authorList>
            <consortium name="DOE Joint Genome Institute"/>
            <person name="Ahrendt S."/>
            <person name="Riley R."/>
            <person name="Andreopoulos W."/>
            <person name="Labutti K."/>
            <person name="Pangilinan J."/>
            <person name="Ruiz-Duenas F.J."/>
            <person name="Barrasa J.M."/>
            <person name="Sanchez-Garcia M."/>
            <person name="Camarero S."/>
            <person name="Miyauchi S."/>
            <person name="Serrano A."/>
            <person name="Linde D."/>
            <person name="Babiker R."/>
            <person name="Drula E."/>
            <person name="Ayuso-Fernandez I."/>
            <person name="Pacheco R."/>
            <person name="Padilla G."/>
            <person name="Ferreira P."/>
            <person name="Barriuso J."/>
            <person name="Kellner H."/>
            <person name="Castanera R."/>
            <person name="Alfaro M."/>
            <person name="Ramirez L."/>
            <person name="Pisabarro A.G."/>
            <person name="Kuo A."/>
            <person name="Tritt A."/>
            <person name="Lipzen A."/>
            <person name="He G."/>
            <person name="Yan M."/>
            <person name="Ng V."/>
            <person name="Cullen D."/>
            <person name="Martin F."/>
            <person name="Rosso M.-N."/>
            <person name="Henrissat B."/>
            <person name="Hibbett D."/>
            <person name="Martinez A.T."/>
            <person name="Grigoriev I.V."/>
        </authorList>
    </citation>
    <scope>NUCLEOTIDE SEQUENCE</scope>
    <source>
        <strain evidence="3">AH 40177</strain>
    </source>
</reference>